<comment type="caution">
    <text evidence="4">The sequence shown here is derived from an EMBL/GenBank/DDBJ whole genome shotgun (WGS) entry which is preliminary data.</text>
</comment>
<protein>
    <recommendedName>
        <fullName evidence="3">tRNA-binding domain-containing protein</fullName>
    </recommendedName>
</protein>
<dbReference type="InterPro" id="IPR012340">
    <property type="entry name" value="NA-bd_OB-fold"/>
</dbReference>
<name>X1HFI2_9ZZZZ</name>
<dbReference type="AlphaFoldDB" id="X1HFI2"/>
<keyword evidence="1" id="KW-0820">tRNA-binding</keyword>
<dbReference type="InterPro" id="IPR009061">
    <property type="entry name" value="DNA-bd_dom_put_sf"/>
</dbReference>
<accession>X1HFI2</accession>
<keyword evidence="2" id="KW-0694">RNA-binding</keyword>
<dbReference type="InterPro" id="IPR033714">
    <property type="entry name" value="tRNA_bind_bactPheRS"/>
</dbReference>
<dbReference type="EMBL" id="BARU01022073">
    <property type="protein sequence ID" value="GAH52584.1"/>
    <property type="molecule type" value="Genomic_DNA"/>
</dbReference>
<reference evidence="4" key="1">
    <citation type="journal article" date="2014" name="Front. Microbiol.">
        <title>High frequency of phylogenetically diverse reductive dehalogenase-homologous genes in deep subseafloor sedimentary metagenomes.</title>
        <authorList>
            <person name="Kawai M."/>
            <person name="Futagami T."/>
            <person name="Toyoda A."/>
            <person name="Takaki Y."/>
            <person name="Nishi S."/>
            <person name="Hori S."/>
            <person name="Arai W."/>
            <person name="Tsubouchi T."/>
            <person name="Morono Y."/>
            <person name="Uchiyama I."/>
            <person name="Ito T."/>
            <person name="Fujiyama A."/>
            <person name="Inagaki F."/>
            <person name="Takami H."/>
        </authorList>
    </citation>
    <scope>NUCLEOTIDE SEQUENCE</scope>
    <source>
        <strain evidence="4">Expedition CK06-06</strain>
    </source>
</reference>
<organism evidence="4">
    <name type="scientific">marine sediment metagenome</name>
    <dbReference type="NCBI Taxonomy" id="412755"/>
    <lineage>
        <taxon>unclassified sequences</taxon>
        <taxon>metagenomes</taxon>
        <taxon>ecological metagenomes</taxon>
    </lineage>
</organism>
<proteinExistence type="predicted"/>
<dbReference type="PROSITE" id="PS50886">
    <property type="entry name" value="TRBD"/>
    <property type="match status" value="1"/>
</dbReference>
<dbReference type="SUPFAM" id="SSF46955">
    <property type="entry name" value="Putative DNA-binding domain"/>
    <property type="match status" value="1"/>
</dbReference>
<sequence>MKISYNWLKDYINLNIGPQETADILTNTGLEVEGIERYESVKGGLNGIIIGEVKSCKKHPNADKLSITTVDIGQDRLLNIVCGAPNVKAGQKVPVAIEGTTLYQGDESFKIKKTKIRGEFSEGMICAEDELGLGTSHEGIIVLDDKAKVG</sequence>
<evidence type="ECO:0000256" key="1">
    <source>
        <dbReference type="ARBA" id="ARBA00022555"/>
    </source>
</evidence>
<dbReference type="NCBIfam" id="NF045760">
    <property type="entry name" value="YtpR"/>
    <property type="match status" value="1"/>
</dbReference>
<evidence type="ECO:0000313" key="4">
    <source>
        <dbReference type="EMBL" id="GAH52584.1"/>
    </source>
</evidence>
<dbReference type="Pfam" id="PF01588">
    <property type="entry name" value="tRNA_bind"/>
    <property type="match status" value="1"/>
</dbReference>
<dbReference type="Gene3D" id="2.40.50.140">
    <property type="entry name" value="Nucleic acid-binding proteins"/>
    <property type="match status" value="1"/>
</dbReference>
<feature type="domain" description="TRNA-binding" evidence="3">
    <location>
        <begin position="42"/>
        <end position="150"/>
    </location>
</feature>
<gene>
    <name evidence="4" type="ORF">S03H2_36014</name>
</gene>
<dbReference type="FunFam" id="2.40.50.140:FF:000045">
    <property type="entry name" value="Phenylalanine--tRNA ligase beta subunit"/>
    <property type="match status" value="1"/>
</dbReference>
<dbReference type="InterPro" id="IPR002547">
    <property type="entry name" value="tRNA-bd_dom"/>
</dbReference>
<dbReference type="GO" id="GO:0000049">
    <property type="term" value="F:tRNA binding"/>
    <property type="evidence" value="ECO:0007669"/>
    <property type="project" value="UniProtKB-KW"/>
</dbReference>
<dbReference type="SUPFAM" id="SSF50249">
    <property type="entry name" value="Nucleic acid-binding proteins"/>
    <property type="match status" value="1"/>
</dbReference>
<feature type="non-terminal residue" evidence="4">
    <location>
        <position position="150"/>
    </location>
</feature>
<dbReference type="CDD" id="cd02796">
    <property type="entry name" value="tRNA_bind_bactPheRS"/>
    <property type="match status" value="1"/>
</dbReference>
<evidence type="ECO:0000256" key="2">
    <source>
        <dbReference type="ARBA" id="ARBA00022884"/>
    </source>
</evidence>
<evidence type="ECO:0000259" key="3">
    <source>
        <dbReference type="PROSITE" id="PS50886"/>
    </source>
</evidence>